<evidence type="ECO:0000313" key="1">
    <source>
        <dbReference type="EMBL" id="SDK10971.1"/>
    </source>
</evidence>
<name>A0A1G8Z7B1_ANEMI</name>
<dbReference type="AlphaFoldDB" id="A0A1G8Z7B1"/>
<dbReference type="EMBL" id="FNED01000039">
    <property type="protein sequence ID" value="SDK10971.1"/>
    <property type="molecule type" value="Genomic_DNA"/>
</dbReference>
<sequence>MLTFLRIKFGEKIKFSGILVSTGVVCPFLSQTPYIETIAGSFLPSFMKICKE</sequence>
<reference evidence="1 2" key="1">
    <citation type="submission" date="2016-10" db="EMBL/GenBank/DDBJ databases">
        <authorList>
            <person name="de Groot N.N."/>
        </authorList>
    </citation>
    <scope>NUCLEOTIDE SEQUENCE [LARGE SCALE GENOMIC DNA]</scope>
    <source>
        <strain evidence="1 2">DSM 2895</strain>
    </source>
</reference>
<gene>
    <name evidence="1" type="ORF">SAMN04487909_13919</name>
</gene>
<protein>
    <submittedName>
        <fullName evidence="1">Uncharacterized protein</fullName>
    </submittedName>
</protein>
<dbReference type="GeneID" id="43759375"/>
<dbReference type="Proteomes" id="UP000182836">
    <property type="component" value="Unassembled WGS sequence"/>
</dbReference>
<evidence type="ECO:0000313" key="2">
    <source>
        <dbReference type="Proteomes" id="UP000182836"/>
    </source>
</evidence>
<accession>A0A1G8Z7B1</accession>
<organism evidence="1 2">
    <name type="scientific">Aneurinibacillus migulanus</name>
    <name type="common">Bacillus migulanus</name>
    <dbReference type="NCBI Taxonomy" id="47500"/>
    <lineage>
        <taxon>Bacteria</taxon>
        <taxon>Bacillati</taxon>
        <taxon>Bacillota</taxon>
        <taxon>Bacilli</taxon>
        <taxon>Bacillales</taxon>
        <taxon>Paenibacillaceae</taxon>
        <taxon>Aneurinibacillus group</taxon>
        <taxon>Aneurinibacillus</taxon>
    </lineage>
</organism>
<dbReference type="RefSeq" id="WP_158502525.1">
    <property type="nucleotide sequence ID" value="NZ_JARMDF010000077.1"/>
</dbReference>
<proteinExistence type="predicted"/>